<keyword evidence="3 5" id="KW-1133">Transmembrane helix</keyword>
<dbReference type="GO" id="GO:0004364">
    <property type="term" value="F:glutathione transferase activity"/>
    <property type="evidence" value="ECO:0007669"/>
    <property type="project" value="TreeGrafter"/>
</dbReference>
<dbReference type="STRING" id="317619.GCA_000332315_00993"/>
<dbReference type="OrthoDB" id="464934at2"/>
<keyword evidence="7" id="KW-1185">Reference proteome</keyword>
<dbReference type="GO" id="GO:0006691">
    <property type="term" value="P:leukotriene metabolic process"/>
    <property type="evidence" value="ECO:0007669"/>
    <property type="project" value="UniProtKB-ARBA"/>
</dbReference>
<feature type="transmembrane region" description="Helical" evidence="5">
    <location>
        <begin position="6"/>
        <end position="23"/>
    </location>
</feature>
<proteinExistence type="predicted"/>
<feature type="transmembrane region" description="Helical" evidence="5">
    <location>
        <begin position="59"/>
        <end position="87"/>
    </location>
</feature>
<evidence type="ECO:0000256" key="3">
    <source>
        <dbReference type="ARBA" id="ARBA00022989"/>
    </source>
</evidence>
<organism evidence="6 7">
    <name type="scientific">Prochlorothrix hollandica PCC 9006 = CALU 1027</name>
    <dbReference type="NCBI Taxonomy" id="317619"/>
    <lineage>
        <taxon>Bacteria</taxon>
        <taxon>Bacillati</taxon>
        <taxon>Cyanobacteriota</taxon>
        <taxon>Cyanophyceae</taxon>
        <taxon>Prochlorotrichales</taxon>
        <taxon>Prochlorotrichaceae</taxon>
        <taxon>Prochlorothrix</taxon>
    </lineage>
</organism>
<evidence type="ECO:0000256" key="4">
    <source>
        <dbReference type="ARBA" id="ARBA00023136"/>
    </source>
</evidence>
<evidence type="ECO:0000256" key="1">
    <source>
        <dbReference type="ARBA" id="ARBA00004141"/>
    </source>
</evidence>
<evidence type="ECO:0000256" key="5">
    <source>
        <dbReference type="SAM" id="Phobius"/>
    </source>
</evidence>
<reference evidence="6" key="1">
    <citation type="submission" date="2012-04" db="EMBL/GenBank/DDBJ databases">
        <authorList>
            <person name="Borisov I.G."/>
            <person name="Ivanikova N.V."/>
            <person name="Pinevich A.V."/>
        </authorList>
    </citation>
    <scope>NUCLEOTIDE SEQUENCE</scope>
    <source>
        <strain evidence="6">CALU 1027</strain>
    </source>
</reference>
<protein>
    <submittedName>
        <fullName evidence="6">Membrane protein</fullName>
    </submittedName>
</protein>
<keyword evidence="4 5" id="KW-0472">Membrane</keyword>
<comment type="subcellular location">
    <subcellularLocation>
        <location evidence="1">Membrane</location>
        <topology evidence="1">Multi-pass membrane protein</topology>
    </subcellularLocation>
</comment>
<evidence type="ECO:0000256" key="2">
    <source>
        <dbReference type="ARBA" id="ARBA00022692"/>
    </source>
</evidence>
<keyword evidence="2 5" id="KW-0812">Transmembrane</keyword>
<accession>A0A0M2PZW0</accession>
<dbReference type="InterPro" id="IPR001129">
    <property type="entry name" value="Membr-assoc_MAPEG"/>
</dbReference>
<dbReference type="Pfam" id="PF01124">
    <property type="entry name" value="MAPEG"/>
    <property type="match status" value="1"/>
</dbReference>
<dbReference type="AlphaFoldDB" id="A0A0M2PZW0"/>
<dbReference type="InterPro" id="IPR023352">
    <property type="entry name" value="MAPEG-like_dom_sf"/>
</dbReference>
<gene>
    <name evidence="6" type="ORF">PROH_11105</name>
</gene>
<evidence type="ECO:0000313" key="7">
    <source>
        <dbReference type="Proteomes" id="UP000034681"/>
    </source>
</evidence>
<sequence>MTLSPWPSLVTIAALILYLYTLLSVGRARFKYSVPPPAMSGNPDFDRVMRVQVNTLEQLVLFLPVLWLFSFYVSPTWGSGIGALWVIGRAFYAWGYIQEASKRTPGFGISFLSTFVLLIGSLVGILRTFF</sequence>
<dbReference type="Gene3D" id="1.20.120.550">
    <property type="entry name" value="Membrane associated eicosanoid/glutathione metabolism-like domain"/>
    <property type="match status" value="1"/>
</dbReference>
<dbReference type="InterPro" id="IPR050997">
    <property type="entry name" value="MAPEG"/>
</dbReference>
<dbReference type="GO" id="GO:0004602">
    <property type="term" value="F:glutathione peroxidase activity"/>
    <property type="evidence" value="ECO:0007669"/>
    <property type="project" value="TreeGrafter"/>
</dbReference>
<dbReference type="SUPFAM" id="SSF161084">
    <property type="entry name" value="MAPEG domain-like"/>
    <property type="match status" value="1"/>
</dbReference>
<dbReference type="PANTHER" id="PTHR10250:SF15">
    <property type="entry name" value="MICROSOMAL GLUTATHIONE S-TRANSFERASE-RELATED"/>
    <property type="match status" value="1"/>
</dbReference>
<dbReference type="PANTHER" id="PTHR10250">
    <property type="entry name" value="MICROSOMAL GLUTATHIONE S-TRANSFERASE"/>
    <property type="match status" value="1"/>
</dbReference>
<dbReference type="EMBL" id="AJTX02000004">
    <property type="protein sequence ID" value="KKJ00234.1"/>
    <property type="molecule type" value="Genomic_DNA"/>
</dbReference>
<comment type="caution">
    <text evidence="6">The sequence shown here is derived from an EMBL/GenBank/DDBJ whole genome shotgun (WGS) entry which is preliminary data.</text>
</comment>
<dbReference type="eggNOG" id="COG3788">
    <property type="taxonomic scope" value="Bacteria"/>
</dbReference>
<dbReference type="GO" id="GO:0016020">
    <property type="term" value="C:membrane"/>
    <property type="evidence" value="ECO:0007669"/>
    <property type="project" value="UniProtKB-SubCell"/>
</dbReference>
<name>A0A0M2PZW0_PROHO</name>
<dbReference type="RefSeq" id="WP_017711596.1">
    <property type="nucleotide sequence ID" value="NZ_KB235933.1"/>
</dbReference>
<dbReference type="Proteomes" id="UP000034681">
    <property type="component" value="Unassembled WGS sequence"/>
</dbReference>
<feature type="transmembrane region" description="Helical" evidence="5">
    <location>
        <begin position="107"/>
        <end position="126"/>
    </location>
</feature>
<evidence type="ECO:0000313" key="6">
    <source>
        <dbReference type="EMBL" id="KKJ00234.1"/>
    </source>
</evidence>